<name>A0ABU8WW93_9BURK</name>
<gene>
    <name evidence="5" type="ORF">WKW82_31395</name>
</gene>
<evidence type="ECO:0000313" key="6">
    <source>
        <dbReference type="Proteomes" id="UP001385892"/>
    </source>
</evidence>
<dbReference type="PANTHER" id="PTHR11496:SF102">
    <property type="entry name" value="ALCOHOL DEHYDROGENASE 4"/>
    <property type="match status" value="1"/>
</dbReference>
<feature type="domain" description="Fe-containing alcohol dehydrogenase-like C-terminal" evidence="4">
    <location>
        <begin position="198"/>
        <end position="388"/>
    </location>
</feature>
<dbReference type="InterPro" id="IPR039697">
    <property type="entry name" value="Alcohol_dehydrogenase_Fe"/>
</dbReference>
<comment type="caution">
    <text evidence="5">The sequence shown here is derived from an EMBL/GenBank/DDBJ whole genome shotgun (WGS) entry which is preliminary data.</text>
</comment>
<dbReference type="InterPro" id="IPR001670">
    <property type="entry name" value="ADH_Fe/GldA"/>
</dbReference>
<organism evidence="5 6">
    <name type="scientific">Variovorax rhizosphaerae</name>
    <dbReference type="NCBI Taxonomy" id="1836200"/>
    <lineage>
        <taxon>Bacteria</taxon>
        <taxon>Pseudomonadati</taxon>
        <taxon>Pseudomonadota</taxon>
        <taxon>Betaproteobacteria</taxon>
        <taxon>Burkholderiales</taxon>
        <taxon>Comamonadaceae</taxon>
        <taxon>Variovorax</taxon>
    </lineage>
</organism>
<reference evidence="5 6" key="1">
    <citation type="submission" date="2024-03" db="EMBL/GenBank/DDBJ databases">
        <title>Novel species of the genus Variovorax.</title>
        <authorList>
            <person name="Liu Q."/>
            <person name="Xin Y.-H."/>
        </authorList>
    </citation>
    <scope>NUCLEOTIDE SEQUENCE [LARGE SCALE GENOMIC DNA]</scope>
    <source>
        <strain evidence="5 6">KACC 18900</strain>
    </source>
</reference>
<keyword evidence="2" id="KW-0560">Oxidoreductase</keyword>
<dbReference type="SUPFAM" id="SSF56796">
    <property type="entry name" value="Dehydroquinate synthase-like"/>
    <property type="match status" value="1"/>
</dbReference>
<feature type="domain" description="Alcohol dehydrogenase iron-type/glycerol dehydrogenase GldA" evidence="3">
    <location>
        <begin position="11"/>
        <end position="183"/>
    </location>
</feature>
<dbReference type="Pfam" id="PF25137">
    <property type="entry name" value="ADH_Fe_C"/>
    <property type="match status" value="1"/>
</dbReference>
<sequence length="389" mass="40488">MPFQHIAAELRVYSGPDSLAALARELQRAQCRRAVVISGRSVADCEGMKRLREALGPLLASEFHGVRSNSPVPAIEAAAQALAAVDADAVIAVGGGSAVVTARAAAILLAEQQPARALCTRRLADGTFESPRLAAPKLPQFGVLTTPSTAFVKAGSAVLDPDSGERLALFDPKTRARALFLHPDFLGSAPAILVKSAALNTLSTAVEALESPRCDPISEAMLRQALRLTVAHLDQLSTDDTAVREQLATAALLCGRGTEQAGGGLASVLAHAIGHRTHVANGLVNAIVLPHTIRFNAPATGHAVTRIVESLPPGPTDPAGAHALPALAAQCLESLFARLGLASRLRDIGVAEADLTQIADAAMADWFIGRGARRVQSHGELLTLLEAAW</sequence>
<proteinExistence type="inferred from homology"/>
<dbReference type="PANTHER" id="PTHR11496">
    <property type="entry name" value="ALCOHOL DEHYDROGENASE"/>
    <property type="match status" value="1"/>
</dbReference>
<dbReference type="Pfam" id="PF00465">
    <property type="entry name" value="Fe-ADH"/>
    <property type="match status" value="1"/>
</dbReference>
<comment type="similarity">
    <text evidence="1">Belongs to the iron-containing alcohol dehydrogenase family.</text>
</comment>
<evidence type="ECO:0000256" key="2">
    <source>
        <dbReference type="ARBA" id="ARBA00023002"/>
    </source>
</evidence>
<evidence type="ECO:0000256" key="1">
    <source>
        <dbReference type="ARBA" id="ARBA00007358"/>
    </source>
</evidence>
<dbReference type="Gene3D" id="1.20.1090.10">
    <property type="entry name" value="Dehydroquinate synthase-like - alpha domain"/>
    <property type="match status" value="1"/>
</dbReference>
<evidence type="ECO:0000259" key="3">
    <source>
        <dbReference type="Pfam" id="PF00465"/>
    </source>
</evidence>
<keyword evidence="6" id="KW-1185">Reference proteome</keyword>
<evidence type="ECO:0000313" key="5">
    <source>
        <dbReference type="EMBL" id="MEJ8851179.1"/>
    </source>
</evidence>
<protein>
    <submittedName>
        <fullName evidence="5">Iron-containing alcohol dehydrogenase family protein</fullName>
    </submittedName>
</protein>
<evidence type="ECO:0000259" key="4">
    <source>
        <dbReference type="Pfam" id="PF25137"/>
    </source>
</evidence>
<dbReference type="RefSeq" id="WP_340346715.1">
    <property type="nucleotide sequence ID" value="NZ_JBBKZT010000020.1"/>
</dbReference>
<dbReference type="Proteomes" id="UP001385892">
    <property type="component" value="Unassembled WGS sequence"/>
</dbReference>
<dbReference type="Gene3D" id="3.40.50.1970">
    <property type="match status" value="1"/>
</dbReference>
<accession>A0ABU8WW93</accession>
<dbReference type="EMBL" id="JBBKZT010000020">
    <property type="protein sequence ID" value="MEJ8851179.1"/>
    <property type="molecule type" value="Genomic_DNA"/>
</dbReference>
<dbReference type="InterPro" id="IPR056798">
    <property type="entry name" value="ADH_Fe_C"/>
</dbReference>
<dbReference type="CDD" id="cd14866">
    <property type="entry name" value="Fe-ADH-like"/>
    <property type="match status" value="1"/>
</dbReference>